<dbReference type="InterPro" id="IPR031703">
    <property type="entry name" value="Lipin_mid"/>
</dbReference>
<feature type="region of interest" description="Disordered" evidence="6">
    <location>
        <begin position="415"/>
        <end position="450"/>
    </location>
</feature>
<evidence type="ECO:0000256" key="2">
    <source>
        <dbReference type="ARBA" id="ARBA00001946"/>
    </source>
</evidence>
<feature type="region of interest" description="Disordered" evidence="6">
    <location>
        <begin position="268"/>
        <end position="315"/>
    </location>
</feature>
<dbReference type="SUPFAM" id="SSF56784">
    <property type="entry name" value="HAD-like"/>
    <property type="match status" value="1"/>
</dbReference>
<feature type="compositionally biased region" description="Basic and acidic residues" evidence="6">
    <location>
        <begin position="106"/>
        <end position="116"/>
    </location>
</feature>
<feature type="compositionally biased region" description="Polar residues" evidence="6">
    <location>
        <begin position="582"/>
        <end position="595"/>
    </location>
</feature>
<feature type="region of interest" description="Disordered" evidence="6">
    <location>
        <begin position="94"/>
        <end position="255"/>
    </location>
</feature>
<comment type="cofactor">
    <cofactor evidence="2">
        <name>Mg(2+)</name>
        <dbReference type="ChEBI" id="CHEBI:18420"/>
    </cofactor>
</comment>
<feature type="compositionally biased region" description="Basic and acidic residues" evidence="6">
    <location>
        <begin position="175"/>
        <end position="199"/>
    </location>
</feature>
<feature type="region of interest" description="Disordered" evidence="6">
    <location>
        <begin position="366"/>
        <end position="385"/>
    </location>
</feature>
<dbReference type="Proteomes" id="UP001159405">
    <property type="component" value="Unassembled WGS sequence"/>
</dbReference>
<feature type="compositionally biased region" description="Low complexity" evidence="6">
    <location>
        <begin position="415"/>
        <end position="425"/>
    </location>
</feature>
<evidence type="ECO:0000256" key="3">
    <source>
        <dbReference type="ARBA" id="ARBA00005476"/>
    </source>
</evidence>
<keyword evidence="5" id="KW-0378">Hydrolase</keyword>
<name>A0ABN8QAU3_9CNID</name>
<feature type="compositionally biased region" description="Polar residues" evidence="6">
    <location>
        <begin position="234"/>
        <end position="250"/>
    </location>
</feature>
<dbReference type="Pfam" id="PF16876">
    <property type="entry name" value="Lipin_mid"/>
    <property type="match status" value="1"/>
</dbReference>
<evidence type="ECO:0000259" key="7">
    <source>
        <dbReference type="SMART" id="SM00775"/>
    </source>
</evidence>
<dbReference type="PANTHER" id="PTHR12181:SF12">
    <property type="entry name" value="PHOSPHATIDATE PHOSPHATASE"/>
    <property type="match status" value="1"/>
</dbReference>
<keyword evidence="9" id="KW-1185">Reference proteome</keyword>
<gene>
    <name evidence="8" type="ORF">PLOB_00004221</name>
</gene>
<dbReference type="EC" id="3.1.3.4" evidence="4"/>
<comment type="caution">
    <text evidence="8">The sequence shown here is derived from an EMBL/GenBank/DDBJ whole genome shotgun (WGS) entry which is preliminary data.</text>
</comment>
<dbReference type="PANTHER" id="PTHR12181">
    <property type="entry name" value="LIPIN"/>
    <property type="match status" value="1"/>
</dbReference>
<sequence length="902" mass="101087">MNYFGRLVSNVRGFYSEINSATLTGAIDVVVVRREDGSFIGSPFHVRFGKLGVLRSREKIVDIEINGEPVELQMKLGEAGEAFFVEEIENDISDSLSTSPLPSAETLKDAKKDHGASCEVSESNSAVSTENSHTTTQENVEKESCTTSISGKEQNVDQEKEGALSQETAGNDSGTDERTVDQAIKTENEKSKDDNHSDPETGELEESLLLSVKEPTGDFTDDRKISFEEVLSEPETTAEATLDGPSSKSDSIPIPVRRLVDPQDCLSDSETMWRDSSSSGFSREFYPLSDLDSPIGTPPNHSDAQVHHPPDPQRYLSDSEVELKQCQESFTRESEIRWAWGKLPQGPEGSFLPDRMSADMIKEDIKHVHKSKRRETSFKSHHKSSGQGILLDDLRTVDHEVAALYLHQALDSKLQQQQQQQSGSGSDDRESGLGQSLPCSPTVEEGSKDSSIGEYHDIAMSLCGELKNGKVPLESFIQSMVTYDDLSNNPALLSDPKLVIRINDRYYNWQIAAPMLMSHVVFQRPLKPEACQTLVKQHMPKKEKRRSYRNMYYWFSWRANEEKSSDEENDDIKKDKPRPRLHSSTARKQLSIQESKIQDENESRERTTSECVSGNESDFPKGKYRKVTRLSSDQIKSLNLKEGANSITFSVTTKYQGTAMCMATIYLWNHNDKIVISDIDGTITKSDVLGQILPVVGQAWAQSGVAHFFCKIQQNGYKVLYLSARAIGQAQQTRDYLKSVKQDQIMLPDGPLLLNPESLIKAFHREVIEKKPQEFKISCLRDIQRLFPTNKNPFYAGFGNKGSDVLSYRAVGISVSRIFTINHRGEVRHDLTNAFQTSYIKLSDLVDQMFPPFKTKGHPPSGLIAPDQFSSFTYWRAPLPDITVDDLDDVGDDKNEGTSSKQ</sequence>
<dbReference type="Pfam" id="PF04571">
    <property type="entry name" value="Lipin_N"/>
    <property type="match status" value="1"/>
</dbReference>
<evidence type="ECO:0000313" key="8">
    <source>
        <dbReference type="EMBL" id="CAH3160836.1"/>
    </source>
</evidence>
<dbReference type="InterPro" id="IPR013209">
    <property type="entry name" value="LNS2"/>
</dbReference>
<feature type="compositionally biased region" description="Polar residues" evidence="6">
    <location>
        <begin position="120"/>
        <end position="138"/>
    </location>
</feature>
<evidence type="ECO:0000256" key="4">
    <source>
        <dbReference type="ARBA" id="ARBA00012638"/>
    </source>
</evidence>
<evidence type="ECO:0000256" key="1">
    <source>
        <dbReference type="ARBA" id="ARBA00001180"/>
    </source>
</evidence>
<feature type="domain" description="LNS2/PITP" evidence="7">
    <location>
        <begin position="674"/>
        <end position="830"/>
    </location>
</feature>
<dbReference type="InterPro" id="IPR007651">
    <property type="entry name" value="Lipin_N"/>
</dbReference>
<dbReference type="InterPro" id="IPR026058">
    <property type="entry name" value="LIPIN"/>
</dbReference>
<evidence type="ECO:0000313" key="9">
    <source>
        <dbReference type="Proteomes" id="UP001159405"/>
    </source>
</evidence>
<dbReference type="SMART" id="SM00775">
    <property type="entry name" value="LNS2"/>
    <property type="match status" value="1"/>
</dbReference>
<comment type="catalytic activity">
    <reaction evidence="1">
        <text>a 1,2-diacyl-sn-glycero-3-phosphate + H2O = a 1,2-diacyl-sn-glycerol + phosphate</text>
        <dbReference type="Rhea" id="RHEA:27429"/>
        <dbReference type="ChEBI" id="CHEBI:15377"/>
        <dbReference type="ChEBI" id="CHEBI:17815"/>
        <dbReference type="ChEBI" id="CHEBI:43474"/>
        <dbReference type="ChEBI" id="CHEBI:58608"/>
        <dbReference type="EC" id="3.1.3.4"/>
    </reaction>
    <physiologicalReaction direction="left-to-right" evidence="1">
        <dbReference type="Rhea" id="RHEA:27430"/>
    </physiologicalReaction>
</comment>
<evidence type="ECO:0000256" key="6">
    <source>
        <dbReference type="SAM" id="MobiDB-lite"/>
    </source>
</evidence>
<protein>
    <recommendedName>
        <fullName evidence="4">phosphatidate phosphatase</fullName>
        <ecNumber evidence="4">3.1.3.4</ecNumber>
    </recommendedName>
</protein>
<feature type="compositionally biased region" description="Basic and acidic residues" evidence="6">
    <location>
        <begin position="596"/>
        <end position="608"/>
    </location>
</feature>
<dbReference type="EMBL" id="CALNXK010000118">
    <property type="protein sequence ID" value="CAH3160836.1"/>
    <property type="molecule type" value="Genomic_DNA"/>
</dbReference>
<accession>A0ABN8QAU3</accession>
<feature type="compositionally biased region" description="Basic residues" evidence="6">
    <location>
        <begin position="367"/>
        <end position="384"/>
    </location>
</feature>
<dbReference type="InterPro" id="IPR036412">
    <property type="entry name" value="HAD-like_sf"/>
</dbReference>
<reference evidence="8 9" key="1">
    <citation type="submission" date="2022-05" db="EMBL/GenBank/DDBJ databases">
        <authorList>
            <consortium name="Genoscope - CEA"/>
            <person name="William W."/>
        </authorList>
    </citation>
    <scope>NUCLEOTIDE SEQUENCE [LARGE SCALE GENOMIC DNA]</scope>
</reference>
<dbReference type="InterPro" id="IPR031315">
    <property type="entry name" value="LNS2/PITP"/>
</dbReference>
<organism evidence="8 9">
    <name type="scientific">Porites lobata</name>
    <dbReference type="NCBI Taxonomy" id="104759"/>
    <lineage>
        <taxon>Eukaryota</taxon>
        <taxon>Metazoa</taxon>
        <taxon>Cnidaria</taxon>
        <taxon>Anthozoa</taxon>
        <taxon>Hexacorallia</taxon>
        <taxon>Scleractinia</taxon>
        <taxon>Fungiina</taxon>
        <taxon>Poritidae</taxon>
        <taxon>Porites</taxon>
    </lineage>
</organism>
<feature type="compositionally biased region" description="Polar residues" evidence="6">
    <location>
        <begin position="268"/>
        <end position="281"/>
    </location>
</feature>
<dbReference type="Pfam" id="PF08235">
    <property type="entry name" value="LNS2"/>
    <property type="match status" value="1"/>
</dbReference>
<feature type="region of interest" description="Disordered" evidence="6">
    <location>
        <begin position="565"/>
        <end position="617"/>
    </location>
</feature>
<comment type="similarity">
    <text evidence="3">Belongs to the lipin family.</text>
</comment>
<proteinExistence type="inferred from homology"/>
<evidence type="ECO:0000256" key="5">
    <source>
        <dbReference type="ARBA" id="ARBA00022801"/>
    </source>
</evidence>